<protein>
    <submittedName>
        <fullName evidence="6">AraC-type DNA-binding protein</fullName>
    </submittedName>
</protein>
<evidence type="ECO:0000256" key="3">
    <source>
        <dbReference type="ARBA" id="ARBA00023163"/>
    </source>
</evidence>
<feature type="transmembrane region" description="Helical" evidence="4">
    <location>
        <begin position="135"/>
        <end position="154"/>
    </location>
</feature>
<keyword evidence="2 6" id="KW-0238">DNA-binding</keyword>
<feature type="transmembrane region" description="Helical" evidence="4">
    <location>
        <begin position="179"/>
        <end position="202"/>
    </location>
</feature>
<keyword evidence="4" id="KW-0812">Transmembrane</keyword>
<organism evidence="6 7">
    <name type="scientific">Prevotella communis</name>
    <dbReference type="NCBI Taxonomy" id="2913614"/>
    <lineage>
        <taxon>Bacteria</taxon>
        <taxon>Pseudomonadati</taxon>
        <taxon>Bacteroidota</taxon>
        <taxon>Bacteroidia</taxon>
        <taxon>Bacteroidales</taxon>
        <taxon>Prevotellaceae</taxon>
        <taxon>Prevotella</taxon>
    </lineage>
</organism>
<dbReference type="PANTHER" id="PTHR43280:SF29">
    <property type="entry name" value="ARAC-FAMILY TRANSCRIPTIONAL REGULATOR"/>
    <property type="match status" value="1"/>
</dbReference>
<proteinExistence type="predicted"/>
<gene>
    <name evidence="6" type="ORF">SAMN04487900_11566</name>
</gene>
<dbReference type="EMBL" id="FNIW01000015">
    <property type="protein sequence ID" value="SDO32195.1"/>
    <property type="molecule type" value="Genomic_DNA"/>
</dbReference>
<dbReference type="InterPro" id="IPR009057">
    <property type="entry name" value="Homeodomain-like_sf"/>
</dbReference>
<comment type="caution">
    <text evidence="6">The sequence shown here is derived from an EMBL/GenBank/DDBJ whole genome shotgun (WGS) entry which is preliminary data.</text>
</comment>
<dbReference type="InterPro" id="IPR018062">
    <property type="entry name" value="HTH_AraC-typ_CS"/>
</dbReference>
<name>A0A1H0ILG8_9BACT</name>
<dbReference type="Proteomes" id="UP000199134">
    <property type="component" value="Unassembled WGS sequence"/>
</dbReference>
<feature type="transmembrane region" description="Helical" evidence="4">
    <location>
        <begin position="103"/>
        <end position="123"/>
    </location>
</feature>
<evidence type="ECO:0000313" key="7">
    <source>
        <dbReference type="Proteomes" id="UP000199134"/>
    </source>
</evidence>
<sequence>MITTGEMQISGMLTMTVLSVMLVICAPGRSTRRISFAKARWMMAGGTGLIALQFLLQHAFGFRQMGVTQAVCCNLLFFTPSSLLCSMSILYMQRQGKVSWKEWLIGSSIYALSAGILIGTAVLDGVPFREESMALRIAEYVSSVLYVVMQTYIFSMQYKAYMRLETAVDEYYDRSRRDLFGWMGLSMKTMALMVFLVPLVIFMQGAPLVIFSISFFFIISYSTISLYTYGVSKDVERVEESIKEEGIVKSEKLATADESNEDSAAAANFSLFTIHSTLDRWIESGHYREHNLTLSIVARQMGVPQKQLQEWLRQSEYKKLAGLVSSLRIKEAQRVLIEHRDWSVESVADYCGFNDRKYFHQVFQQYTGTTPAKFQQNN</sequence>
<dbReference type="OrthoDB" id="1070947at2"/>
<accession>A0A1H0ILG8</accession>
<dbReference type="RefSeq" id="WP_091854156.1">
    <property type="nucleotide sequence ID" value="NZ_FNIW01000015.1"/>
</dbReference>
<evidence type="ECO:0000313" key="6">
    <source>
        <dbReference type="EMBL" id="SDO32195.1"/>
    </source>
</evidence>
<dbReference type="PANTHER" id="PTHR43280">
    <property type="entry name" value="ARAC-FAMILY TRANSCRIPTIONAL REGULATOR"/>
    <property type="match status" value="1"/>
</dbReference>
<dbReference type="Pfam" id="PF12833">
    <property type="entry name" value="HTH_18"/>
    <property type="match status" value="1"/>
</dbReference>
<feature type="transmembrane region" description="Helical" evidence="4">
    <location>
        <begin position="208"/>
        <end position="229"/>
    </location>
</feature>
<dbReference type="GO" id="GO:0003700">
    <property type="term" value="F:DNA-binding transcription factor activity"/>
    <property type="evidence" value="ECO:0007669"/>
    <property type="project" value="InterPro"/>
</dbReference>
<keyword evidence="4" id="KW-0472">Membrane</keyword>
<evidence type="ECO:0000256" key="2">
    <source>
        <dbReference type="ARBA" id="ARBA00023125"/>
    </source>
</evidence>
<feature type="domain" description="HTH araC/xylS-type" evidence="5">
    <location>
        <begin position="276"/>
        <end position="377"/>
    </location>
</feature>
<reference evidence="7" key="1">
    <citation type="submission" date="2016-10" db="EMBL/GenBank/DDBJ databases">
        <authorList>
            <person name="de Groot N.N."/>
        </authorList>
    </citation>
    <scope>NUCLEOTIDE SEQUENCE [LARGE SCALE GENOMIC DNA]</scope>
    <source>
        <strain evidence="7">BP1-145</strain>
    </source>
</reference>
<dbReference type="SMART" id="SM00342">
    <property type="entry name" value="HTH_ARAC"/>
    <property type="match status" value="1"/>
</dbReference>
<feature type="transmembrane region" description="Helical" evidence="4">
    <location>
        <begin position="41"/>
        <end position="60"/>
    </location>
</feature>
<feature type="transmembrane region" description="Helical" evidence="4">
    <location>
        <begin position="66"/>
        <end position="91"/>
    </location>
</feature>
<dbReference type="PROSITE" id="PS01124">
    <property type="entry name" value="HTH_ARAC_FAMILY_2"/>
    <property type="match status" value="1"/>
</dbReference>
<dbReference type="PROSITE" id="PS00041">
    <property type="entry name" value="HTH_ARAC_FAMILY_1"/>
    <property type="match status" value="1"/>
</dbReference>
<dbReference type="GO" id="GO:0043565">
    <property type="term" value="F:sequence-specific DNA binding"/>
    <property type="evidence" value="ECO:0007669"/>
    <property type="project" value="InterPro"/>
</dbReference>
<dbReference type="Gene3D" id="1.10.10.60">
    <property type="entry name" value="Homeodomain-like"/>
    <property type="match status" value="1"/>
</dbReference>
<evidence type="ECO:0000256" key="4">
    <source>
        <dbReference type="SAM" id="Phobius"/>
    </source>
</evidence>
<evidence type="ECO:0000259" key="5">
    <source>
        <dbReference type="PROSITE" id="PS01124"/>
    </source>
</evidence>
<keyword evidence="4" id="KW-1133">Transmembrane helix</keyword>
<dbReference type="InterPro" id="IPR018060">
    <property type="entry name" value="HTH_AraC"/>
</dbReference>
<feature type="transmembrane region" description="Helical" evidence="4">
    <location>
        <begin position="12"/>
        <end position="29"/>
    </location>
</feature>
<evidence type="ECO:0000256" key="1">
    <source>
        <dbReference type="ARBA" id="ARBA00023015"/>
    </source>
</evidence>
<dbReference type="AlphaFoldDB" id="A0A1H0ILG8"/>
<keyword evidence="3" id="KW-0804">Transcription</keyword>
<dbReference type="SUPFAM" id="SSF46689">
    <property type="entry name" value="Homeodomain-like"/>
    <property type="match status" value="1"/>
</dbReference>
<keyword evidence="1" id="KW-0805">Transcription regulation</keyword>